<dbReference type="Proteomes" id="UP000663881">
    <property type="component" value="Unassembled WGS sequence"/>
</dbReference>
<name>A0A820GSS0_9BILA</name>
<evidence type="ECO:0000313" key="2">
    <source>
        <dbReference type="EMBL" id="CAF4282261.1"/>
    </source>
</evidence>
<dbReference type="EMBL" id="CAJOAY010014761">
    <property type="protein sequence ID" value="CAF4282261.1"/>
    <property type="molecule type" value="Genomic_DNA"/>
</dbReference>
<sequence length="140" mass="14971">ADSQSTTIRTTKPMPTTPATMTSFNALTDYDDSPISNPNASYMSIDYNPYYEDITPLTIKMMKSNDATHPPAIRLRIYGCANPVPNSFHAQVENDTTRTVIQSSVTTHPDARPQGSATPQAGATTQSGTSVTATSALGNE</sequence>
<organism evidence="2 3">
    <name type="scientific">Adineta steineri</name>
    <dbReference type="NCBI Taxonomy" id="433720"/>
    <lineage>
        <taxon>Eukaryota</taxon>
        <taxon>Metazoa</taxon>
        <taxon>Spiralia</taxon>
        <taxon>Gnathifera</taxon>
        <taxon>Rotifera</taxon>
        <taxon>Eurotatoria</taxon>
        <taxon>Bdelloidea</taxon>
        <taxon>Adinetida</taxon>
        <taxon>Adinetidae</taxon>
        <taxon>Adineta</taxon>
    </lineage>
</organism>
<gene>
    <name evidence="2" type="ORF">OKA104_LOCUS45253</name>
</gene>
<evidence type="ECO:0000256" key="1">
    <source>
        <dbReference type="SAM" id="MobiDB-lite"/>
    </source>
</evidence>
<comment type="caution">
    <text evidence="2">The sequence shown here is derived from an EMBL/GenBank/DDBJ whole genome shotgun (WGS) entry which is preliminary data.</text>
</comment>
<feature type="compositionally biased region" description="Polar residues" evidence="1">
    <location>
        <begin position="92"/>
        <end position="107"/>
    </location>
</feature>
<accession>A0A820GSS0</accession>
<feature type="region of interest" description="Disordered" evidence="1">
    <location>
        <begin position="92"/>
        <end position="140"/>
    </location>
</feature>
<reference evidence="2" key="1">
    <citation type="submission" date="2021-02" db="EMBL/GenBank/DDBJ databases">
        <authorList>
            <person name="Nowell W R."/>
        </authorList>
    </citation>
    <scope>NUCLEOTIDE SEQUENCE</scope>
</reference>
<dbReference type="AlphaFoldDB" id="A0A820GSS0"/>
<feature type="non-terminal residue" evidence="2">
    <location>
        <position position="1"/>
    </location>
</feature>
<proteinExistence type="predicted"/>
<evidence type="ECO:0000313" key="3">
    <source>
        <dbReference type="Proteomes" id="UP000663881"/>
    </source>
</evidence>
<protein>
    <submittedName>
        <fullName evidence="2">Uncharacterized protein</fullName>
    </submittedName>
</protein>
<feature type="compositionally biased region" description="Polar residues" evidence="1">
    <location>
        <begin position="115"/>
        <end position="140"/>
    </location>
</feature>